<feature type="domain" description="Lon N-terminal" evidence="15">
    <location>
        <begin position="11"/>
        <end position="256"/>
    </location>
</feature>
<gene>
    <name evidence="16" type="ORF">J5N97_029456</name>
</gene>
<feature type="active site" evidence="8 10">
    <location>
        <position position="783"/>
    </location>
</feature>
<dbReference type="AlphaFoldDB" id="A0A9D5C0Y8"/>
<dbReference type="GO" id="GO:0016887">
    <property type="term" value="F:ATP hydrolysis activity"/>
    <property type="evidence" value="ECO:0007669"/>
    <property type="project" value="UniProtKB-UniRule"/>
</dbReference>
<dbReference type="InterPro" id="IPR027501">
    <property type="entry name" value="Lonp2_euk"/>
</dbReference>
<dbReference type="InterPro" id="IPR003111">
    <property type="entry name" value="Lon_prtase_N"/>
</dbReference>
<dbReference type="SMART" id="SM00464">
    <property type="entry name" value="LON"/>
    <property type="match status" value="1"/>
</dbReference>
<feature type="binding site" evidence="8 11">
    <location>
        <begin position="409"/>
        <end position="416"/>
    </location>
    <ligand>
        <name>ATP</name>
        <dbReference type="ChEBI" id="CHEBI:30616"/>
    </ligand>
</feature>
<dbReference type="Gene3D" id="1.10.8.60">
    <property type="match status" value="1"/>
</dbReference>
<dbReference type="FunFam" id="1.20.5.5270:FF:000002">
    <property type="entry name" value="Lon protease homolog"/>
    <property type="match status" value="1"/>
</dbReference>
<organism evidence="16 17">
    <name type="scientific">Dioscorea zingiberensis</name>
    <dbReference type="NCBI Taxonomy" id="325984"/>
    <lineage>
        <taxon>Eukaryota</taxon>
        <taxon>Viridiplantae</taxon>
        <taxon>Streptophyta</taxon>
        <taxon>Embryophyta</taxon>
        <taxon>Tracheophyta</taxon>
        <taxon>Spermatophyta</taxon>
        <taxon>Magnoliopsida</taxon>
        <taxon>Liliopsida</taxon>
        <taxon>Dioscoreales</taxon>
        <taxon>Dioscoreaceae</taxon>
        <taxon>Dioscorea</taxon>
    </lineage>
</organism>
<evidence type="ECO:0000256" key="3">
    <source>
        <dbReference type="ARBA" id="ARBA00022741"/>
    </source>
</evidence>
<evidence type="ECO:0000256" key="1">
    <source>
        <dbReference type="ARBA" id="ARBA00004253"/>
    </source>
</evidence>
<dbReference type="PROSITE" id="PS51787">
    <property type="entry name" value="LON_N"/>
    <property type="match status" value="1"/>
</dbReference>
<dbReference type="GO" id="GO:0016485">
    <property type="term" value="P:protein processing"/>
    <property type="evidence" value="ECO:0007669"/>
    <property type="project" value="UniProtKB-UniRule"/>
</dbReference>
<dbReference type="Gene3D" id="1.20.58.1480">
    <property type="match status" value="1"/>
</dbReference>
<keyword evidence="2 8" id="KW-0645">Protease</keyword>
<dbReference type="OrthoDB" id="2411602at2759"/>
<dbReference type="InterPro" id="IPR046336">
    <property type="entry name" value="Lon_prtase_N_sf"/>
</dbReference>
<evidence type="ECO:0000256" key="4">
    <source>
        <dbReference type="ARBA" id="ARBA00022801"/>
    </source>
</evidence>
<sequence length="888" mass="98156">MAESVELPSRLAILPFRNKVLLPGAIIRIRCTSPSSVKLVEQELWQREEKGLIGVLPVRDSEAVLVGSVLSPGMGNDSGERSLKAPVDALSDSHKQDGKNQQELIHWHNRGVAARALHLSRGVEKPSGRVTYIVVLEGLCRFSVQELSARGTYYVARISRLDMTKAELEQAEQDPDLISLSRQFKATAMELISVLEQKQKTVGRTKVLLETVPVHRLADIFVASFEISFEEQLSMLDSVDLKVRLSKATELVERHLQSIRVAEKITQKVEGQLSKSQKEFLLRQQMRAIKEELGDNDDDEDDLVALERKMQSAGMPPNIWKHAQRELRRLRKMQPQQPGYSSSRGYLELLADLPWQKVSEECELDLRAAKERLDNDHYGLVKVKQRIIEYLAVRKLKPDARGPVLCFVGPPGVGKTSLASSIAAALNRKFVRISLGGVKDEADIRGHRRTYIGSMPGRLIDGLKRVAVSNPVMLLDEVDKTGSDVRGDPASALLEVLDPEQNKTFNDHYLNVPFDLSKVIFVATANRIQPIPPPLLDRMEVIELPGYTPEEKLKIATKHLIPRVLDQHGLSSDYLQIPEAIVKLVIQRYTREAGVRNLERSLAALARAAAVKVAEQETVQLSKGVNPIATSLLDTRLSDGAEVEMEVIPMGVNGSEISNALRSTSVLVVDEAMLEKVLGPPRFDDRETAERVATPGVSVGLVWTSFGGEVQFVEATVMAGKGDLHLTGQLGDVIKESAQIALTWVRARAADLNLSSPNEINLLENRDIHIHFPAGAVPKDGPSAGVTLVTSLISLFTQRKVRADTAMTGEMTLRGLVLPVGGIKDKVLAAHRYGIKRVILPERNLKDLVEVPAATLAGMEILLAKRVEDVLEHAFEGGCPWKHRRSKL</sequence>
<dbReference type="GO" id="GO:0004176">
    <property type="term" value="F:ATP-dependent peptidase activity"/>
    <property type="evidence" value="ECO:0007669"/>
    <property type="project" value="UniProtKB-UniRule"/>
</dbReference>
<evidence type="ECO:0000256" key="13">
    <source>
        <dbReference type="RuleBase" id="RU000591"/>
    </source>
</evidence>
<evidence type="ECO:0000256" key="10">
    <source>
        <dbReference type="PIRSR" id="PIRSR001174-1"/>
    </source>
</evidence>
<keyword evidence="3 8" id="KW-0547">Nucleotide-binding</keyword>
<dbReference type="FunFam" id="3.40.50.300:FF:000651">
    <property type="entry name" value="Lon protease homolog 2, peroxisomal"/>
    <property type="match status" value="1"/>
</dbReference>
<dbReference type="PROSITE" id="PS51786">
    <property type="entry name" value="LON_PROTEOLYTIC"/>
    <property type="match status" value="1"/>
</dbReference>
<dbReference type="SMART" id="SM00382">
    <property type="entry name" value="AAA"/>
    <property type="match status" value="1"/>
</dbReference>
<evidence type="ECO:0000256" key="5">
    <source>
        <dbReference type="ARBA" id="ARBA00022825"/>
    </source>
</evidence>
<comment type="caution">
    <text evidence="16">The sequence shown here is derived from an EMBL/GenBank/DDBJ whole genome shotgun (WGS) entry which is preliminary data.</text>
</comment>
<keyword evidence="17" id="KW-1185">Reference proteome</keyword>
<dbReference type="InterPro" id="IPR054594">
    <property type="entry name" value="Lon_lid"/>
</dbReference>
<evidence type="ECO:0000313" key="17">
    <source>
        <dbReference type="Proteomes" id="UP001085076"/>
    </source>
</evidence>
<feature type="active site" evidence="8 10">
    <location>
        <position position="826"/>
    </location>
</feature>
<dbReference type="Pfam" id="PF02190">
    <property type="entry name" value="LON_substr_bdg"/>
    <property type="match status" value="1"/>
</dbReference>
<dbReference type="GO" id="GO:0016558">
    <property type="term" value="P:protein import into peroxisome matrix"/>
    <property type="evidence" value="ECO:0007669"/>
    <property type="project" value="UniProtKB-UniRule"/>
</dbReference>
<dbReference type="InterPro" id="IPR027417">
    <property type="entry name" value="P-loop_NTPase"/>
</dbReference>
<keyword evidence="7 8" id="KW-0576">Peroxisome</keyword>
<dbReference type="PRINTS" id="PR00830">
    <property type="entry name" value="ENDOLAPTASE"/>
</dbReference>
<evidence type="ECO:0000259" key="15">
    <source>
        <dbReference type="PROSITE" id="PS51787"/>
    </source>
</evidence>
<dbReference type="PROSITE" id="PS01046">
    <property type="entry name" value="LON_SER"/>
    <property type="match status" value="1"/>
</dbReference>
<feature type="domain" description="Lon proteolytic" evidence="14">
    <location>
        <begin position="692"/>
        <end position="877"/>
    </location>
</feature>
<feature type="short sequence motif" description="Microbody targeting signal" evidence="8">
    <location>
        <begin position="886"/>
        <end position="888"/>
    </location>
</feature>
<evidence type="ECO:0000313" key="16">
    <source>
        <dbReference type="EMBL" id="KAJ0964334.1"/>
    </source>
</evidence>
<dbReference type="InterPro" id="IPR015947">
    <property type="entry name" value="PUA-like_sf"/>
</dbReference>
<evidence type="ECO:0000256" key="7">
    <source>
        <dbReference type="ARBA" id="ARBA00023140"/>
    </source>
</evidence>
<dbReference type="InterPro" id="IPR008268">
    <property type="entry name" value="Peptidase_S16_AS"/>
</dbReference>
<keyword evidence="4 8" id="KW-0378">Hydrolase</keyword>
<evidence type="ECO:0000256" key="9">
    <source>
        <dbReference type="PIRNR" id="PIRNR001174"/>
    </source>
</evidence>
<dbReference type="Gene3D" id="1.20.5.5270">
    <property type="match status" value="1"/>
</dbReference>
<dbReference type="Pfam" id="PF22667">
    <property type="entry name" value="Lon_lid"/>
    <property type="match status" value="1"/>
</dbReference>
<evidence type="ECO:0000256" key="11">
    <source>
        <dbReference type="PIRSR" id="PIRSR001174-2"/>
    </source>
</evidence>
<dbReference type="InterPro" id="IPR004815">
    <property type="entry name" value="Lon_bac/euk-typ"/>
</dbReference>
<dbReference type="PIRSF" id="PIRSF001174">
    <property type="entry name" value="Lon_proteas"/>
    <property type="match status" value="1"/>
</dbReference>
<keyword evidence="6 8" id="KW-0067">ATP-binding</keyword>
<evidence type="ECO:0000256" key="6">
    <source>
        <dbReference type="ARBA" id="ARBA00022840"/>
    </source>
</evidence>
<comment type="subcellular location">
    <subcellularLocation>
        <location evidence="1 8">Peroxisome matrix</location>
    </subcellularLocation>
</comment>
<proteinExistence type="inferred from homology"/>
<dbReference type="FunFam" id="1.20.58.1480:FF:000005">
    <property type="entry name" value="Lon protease homolog 2, peroxisomal"/>
    <property type="match status" value="1"/>
</dbReference>
<dbReference type="CDD" id="cd19500">
    <property type="entry name" value="RecA-like_Lon"/>
    <property type="match status" value="1"/>
</dbReference>
<dbReference type="SUPFAM" id="SSF88697">
    <property type="entry name" value="PUA domain-like"/>
    <property type="match status" value="1"/>
</dbReference>
<dbReference type="InterPro" id="IPR003959">
    <property type="entry name" value="ATPase_AAA_core"/>
</dbReference>
<evidence type="ECO:0000256" key="12">
    <source>
        <dbReference type="PROSITE-ProRule" id="PRU01122"/>
    </source>
</evidence>
<dbReference type="GO" id="GO:0005524">
    <property type="term" value="F:ATP binding"/>
    <property type="evidence" value="ECO:0007669"/>
    <property type="project" value="UniProtKB-UniRule"/>
</dbReference>
<dbReference type="FunFam" id="3.30.230.10:FF:000019">
    <property type="entry name" value="Lon protease homolog 2, peroxisomal"/>
    <property type="match status" value="1"/>
</dbReference>
<evidence type="ECO:0000256" key="8">
    <source>
        <dbReference type="HAMAP-Rule" id="MF_03121"/>
    </source>
</evidence>
<comment type="function">
    <text evidence="8">ATP-dependent serine protease that mediates the selective degradation of misfolded and unassembled polypeptides in the peroxisomal matrix. Necessary for type 2 peroxisome targeting signal (PTS2)-containing protein processing and facilitates peroxisome matrix protein import.</text>
</comment>
<dbReference type="InterPro" id="IPR014721">
    <property type="entry name" value="Ribsml_uS5_D2-typ_fold_subgr"/>
</dbReference>
<accession>A0A9D5C0Y8</accession>
<dbReference type="Gene3D" id="2.30.130.40">
    <property type="entry name" value="LON domain-like"/>
    <property type="match status" value="1"/>
</dbReference>
<evidence type="ECO:0000256" key="2">
    <source>
        <dbReference type="ARBA" id="ARBA00022670"/>
    </source>
</evidence>
<protein>
    <recommendedName>
        <fullName evidence="8">Lon protease homolog 2, peroxisomal</fullName>
        <ecNumber evidence="8">3.4.21.-</ecNumber>
    </recommendedName>
</protein>
<dbReference type="GO" id="GO:0004252">
    <property type="term" value="F:serine-type endopeptidase activity"/>
    <property type="evidence" value="ECO:0007669"/>
    <property type="project" value="UniProtKB-UniRule"/>
</dbReference>
<reference evidence="16" key="2">
    <citation type="journal article" date="2022" name="Hortic Res">
        <title>The genome of Dioscorea zingiberensis sheds light on the biosynthesis, origin and evolution of the medicinally important diosgenin saponins.</title>
        <authorList>
            <person name="Li Y."/>
            <person name="Tan C."/>
            <person name="Li Z."/>
            <person name="Guo J."/>
            <person name="Li S."/>
            <person name="Chen X."/>
            <person name="Wang C."/>
            <person name="Dai X."/>
            <person name="Yang H."/>
            <person name="Song W."/>
            <person name="Hou L."/>
            <person name="Xu J."/>
            <person name="Tong Z."/>
            <person name="Xu A."/>
            <person name="Yuan X."/>
            <person name="Wang W."/>
            <person name="Yang Q."/>
            <person name="Chen L."/>
            <person name="Sun Z."/>
            <person name="Wang K."/>
            <person name="Pan B."/>
            <person name="Chen J."/>
            <person name="Bao Y."/>
            <person name="Liu F."/>
            <person name="Qi X."/>
            <person name="Gang D.R."/>
            <person name="Wen J."/>
            <person name="Li J."/>
        </authorList>
    </citation>
    <scope>NUCLEOTIDE SEQUENCE</scope>
    <source>
        <strain evidence="16">Dzin_1.0</strain>
    </source>
</reference>
<comment type="similarity">
    <text evidence="8 9 12 13">Belongs to the peptidase S16 family.</text>
</comment>
<dbReference type="InterPro" id="IPR020568">
    <property type="entry name" value="Ribosomal_Su5_D2-typ_SF"/>
</dbReference>
<evidence type="ECO:0000259" key="14">
    <source>
        <dbReference type="PROSITE" id="PS51786"/>
    </source>
</evidence>
<dbReference type="GO" id="GO:0006515">
    <property type="term" value="P:protein quality control for misfolded or incompletely synthesized proteins"/>
    <property type="evidence" value="ECO:0007669"/>
    <property type="project" value="UniProtKB-UniRule"/>
</dbReference>
<name>A0A9D5C0Y8_9LILI</name>
<dbReference type="Pfam" id="PF00004">
    <property type="entry name" value="AAA"/>
    <property type="match status" value="1"/>
</dbReference>
<dbReference type="SUPFAM" id="SSF52540">
    <property type="entry name" value="P-loop containing nucleoside triphosphate hydrolases"/>
    <property type="match status" value="1"/>
</dbReference>
<dbReference type="InterPro" id="IPR008269">
    <property type="entry name" value="Lon_proteolytic"/>
</dbReference>
<dbReference type="Proteomes" id="UP001085076">
    <property type="component" value="Miscellaneous, Linkage group lg09"/>
</dbReference>
<dbReference type="NCBIfam" id="TIGR00763">
    <property type="entry name" value="lon"/>
    <property type="match status" value="1"/>
</dbReference>
<dbReference type="HAMAP" id="MF_03121">
    <property type="entry name" value="lonp2_euk"/>
    <property type="match status" value="1"/>
</dbReference>
<dbReference type="GO" id="GO:0005782">
    <property type="term" value="C:peroxisomal matrix"/>
    <property type="evidence" value="ECO:0007669"/>
    <property type="project" value="UniProtKB-SubCell"/>
</dbReference>
<dbReference type="InterPro" id="IPR003593">
    <property type="entry name" value="AAA+_ATPase"/>
</dbReference>
<dbReference type="Gene3D" id="3.40.50.300">
    <property type="entry name" value="P-loop containing nucleotide triphosphate hydrolases"/>
    <property type="match status" value="1"/>
</dbReference>
<dbReference type="InterPro" id="IPR027065">
    <property type="entry name" value="Lon_Prtase"/>
</dbReference>
<dbReference type="Gene3D" id="3.30.230.10">
    <property type="match status" value="1"/>
</dbReference>
<reference evidence="16" key="1">
    <citation type="submission" date="2021-03" db="EMBL/GenBank/DDBJ databases">
        <authorList>
            <person name="Li Z."/>
            <person name="Yang C."/>
        </authorList>
    </citation>
    <scope>NUCLEOTIDE SEQUENCE</scope>
    <source>
        <strain evidence="16">Dzin_1.0</strain>
        <tissue evidence="16">Leaf</tissue>
    </source>
</reference>
<dbReference type="PANTHER" id="PTHR10046">
    <property type="entry name" value="ATP DEPENDENT LON PROTEASE FAMILY MEMBER"/>
    <property type="match status" value="1"/>
</dbReference>
<dbReference type="Pfam" id="PF05362">
    <property type="entry name" value="Lon_C"/>
    <property type="match status" value="1"/>
</dbReference>
<keyword evidence="5 8" id="KW-0720">Serine protease</keyword>
<dbReference type="SUPFAM" id="SSF54211">
    <property type="entry name" value="Ribosomal protein S5 domain 2-like"/>
    <property type="match status" value="1"/>
</dbReference>
<dbReference type="EC" id="3.4.21.-" evidence="8"/>
<dbReference type="EMBL" id="JAGGNH010000009">
    <property type="protein sequence ID" value="KAJ0964334.1"/>
    <property type="molecule type" value="Genomic_DNA"/>
</dbReference>